<dbReference type="Gene3D" id="3.40.50.1100">
    <property type="match status" value="2"/>
</dbReference>
<protein>
    <recommendedName>
        <fullName evidence="7">N-(2-amino-2-carboxyethyl)-L-glutamate synthase</fullName>
        <ecNumber evidence="6">2.5.1.140</ecNumber>
    </recommendedName>
</protein>
<comment type="similarity">
    <text evidence="4">Belongs to the cysteine synthase/cystathionine beta-synthase family. SbnA subfamily.</text>
</comment>
<dbReference type="InterPro" id="IPR050214">
    <property type="entry name" value="Cys_Synth/Cystath_Beta-Synth"/>
</dbReference>
<evidence type="ECO:0000256" key="8">
    <source>
        <dbReference type="ARBA" id="ARBA00022679"/>
    </source>
</evidence>
<evidence type="ECO:0000256" key="4">
    <source>
        <dbReference type="ARBA" id="ARBA00008519"/>
    </source>
</evidence>
<comment type="caution">
    <text evidence="11">The sequence shown here is derived from an EMBL/GenBank/DDBJ whole genome shotgun (WGS) entry which is preliminary data.</text>
</comment>
<dbReference type="PANTHER" id="PTHR10314">
    <property type="entry name" value="CYSTATHIONINE BETA-SYNTHASE"/>
    <property type="match status" value="1"/>
</dbReference>
<accession>A0ABN1W025</accession>
<keyword evidence="8" id="KW-0808">Transferase</keyword>
<dbReference type="CDD" id="cd01561">
    <property type="entry name" value="CBS_like"/>
    <property type="match status" value="1"/>
</dbReference>
<comment type="subunit">
    <text evidence="5">Homodimer.</text>
</comment>
<evidence type="ECO:0000256" key="6">
    <source>
        <dbReference type="ARBA" id="ARBA00012331"/>
    </source>
</evidence>
<feature type="domain" description="Tryptophan synthase beta chain-like PALP" evidence="10">
    <location>
        <begin position="15"/>
        <end position="304"/>
    </location>
</feature>
<evidence type="ECO:0000313" key="12">
    <source>
        <dbReference type="Proteomes" id="UP001500037"/>
    </source>
</evidence>
<proteinExistence type="inferred from homology"/>
<dbReference type="Proteomes" id="UP001500037">
    <property type="component" value="Unassembled WGS sequence"/>
</dbReference>
<evidence type="ECO:0000256" key="1">
    <source>
        <dbReference type="ARBA" id="ARBA00001933"/>
    </source>
</evidence>
<dbReference type="EC" id="2.5.1.140" evidence="6"/>
<evidence type="ECO:0000256" key="3">
    <source>
        <dbReference type="ARBA" id="ARBA00004924"/>
    </source>
</evidence>
<comment type="pathway">
    <text evidence="3">Siderophore biosynthesis.</text>
</comment>
<dbReference type="InterPro" id="IPR001216">
    <property type="entry name" value="P-phosphate_BS"/>
</dbReference>
<dbReference type="RefSeq" id="WP_344440627.1">
    <property type="nucleotide sequence ID" value="NZ_BAAALF010000019.1"/>
</dbReference>
<dbReference type="Pfam" id="PF00291">
    <property type="entry name" value="PALP"/>
    <property type="match status" value="1"/>
</dbReference>
<dbReference type="InterPro" id="IPR023927">
    <property type="entry name" value="SbnA"/>
</dbReference>
<evidence type="ECO:0000256" key="9">
    <source>
        <dbReference type="ARBA" id="ARBA00022898"/>
    </source>
</evidence>
<evidence type="ECO:0000256" key="5">
    <source>
        <dbReference type="ARBA" id="ARBA00011738"/>
    </source>
</evidence>
<sequence length="340" mass="36409">MTAPATGLGAGTGVLSAIGSTPLVELTRIFPDSAFRTFAKLESHNPGGSVKDRSALGMLLERIQCGELIPGKSVVVESSSGNLGIGLAQVCRYFDLRFICVVDPRTNQQNIAVMRALGAEVDLVTETDPVTGEYLPVRIRRVRELVARTPMAYCPDQYGNPLNARAHRQTMREIVEQLEGRLDYLLCATSSCGTLRGCSEYARELGLPVRIIAVDAIGSAIFDGPPGPRLIPGHGASVRPALFAPDLADEVIHVGDLDCLIGCRLLARREAILAGGSSGAVLSALDSIRRRVPAGSVCAVILPDRGERYLDTIYSDSWAAEHFGEVGRLWEEPTVEASPC</sequence>
<dbReference type="PROSITE" id="PS00901">
    <property type="entry name" value="CYS_SYNTHASE"/>
    <property type="match status" value="1"/>
</dbReference>
<dbReference type="SUPFAM" id="SSF53686">
    <property type="entry name" value="Tryptophan synthase beta subunit-like PLP-dependent enzymes"/>
    <property type="match status" value="1"/>
</dbReference>
<dbReference type="InterPro" id="IPR036052">
    <property type="entry name" value="TrpB-like_PALP_sf"/>
</dbReference>
<organism evidence="11 12">
    <name type="scientific">Kitasatospora nipponensis</name>
    <dbReference type="NCBI Taxonomy" id="258049"/>
    <lineage>
        <taxon>Bacteria</taxon>
        <taxon>Bacillati</taxon>
        <taxon>Actinomycetota</taxon>
        <taxon>Actinomycetes</taxon>
        <taxon>Kitasatosporales</taxon>
        <taxon>Streptomycetaceae</taxon>
        <taxon>Kitasatospora</taxon>
    </lineage>
</organism>
<comment type="function">
    <text evidence="2">Catalyzes the synthesis of N-((2S)-2-amino-2-carboxyethyl)-L-glutamate (ACEGA) from O-phospho-L-serine and L-glutamate. Involved in the biosynthesis of L-2,3-diaminopropionic acid (L-Dap), a precursor of staphyloferrin B and antibiotics.</text>
</comment>
<evidence type="ECO:0000259" key="10">
    <source>
        <dbReference type="Pfam" id="PF00291"/>
    </source>
</evidence>
<reference evidence="11 12" key="1">
    <citation type="journal article" date="2019" name="Int. J. Syst. Evol. Microbiol.">
        <title>The Global Catalogue of Microorganisms (GCM) 10K type strain sequencing project: providing services to taxonomists for standard genome sequencing and annotation.</title>
        <authorList>
            <consortium name="The Broad Institute Genomics Platform"/>
            <consortium name="The Broad Institute Genome Sequencing Center for Infectious Disease"/>
            <person name="Wu L."/>
            <person name="Ma J."/>
        </authorList>
    </citation>
    <scope>NUCLEOTIDE SEQUENCE [LARGE SCALE GENOMIC DNA]</scope>
    <source>
        <strain evidence="11 12">JCM 13004</strain>
    </source>
</reference>
<dbReference type="InterPro" id="IPR001926">
    <property type="entry name" value="TrpB-like_PALP"/>
</dbReference>
<evidence type="ECO:0000256" key="7">
    <source>
        <dbReference type="ARBA" id="ARBA00016985"/>
    </source>
</evidence>
<evidence type="ECO:0000256" key="2">
    <source>
        <dbReference type="ARBA" id="ARBA00004056"/>
    </source>
</evidence>
<keyword evidence="9" id="KW-0663">Pyridoxal phosphate</keyword>
<dbReference type="EMBL" id="BAAALF010000019">
    <property type="protein sequence ID" value="GAA1227054.1"/>
    <property type="molecule type" value="Genomic_DNA"/>
</dbReference>
<name>A0ABN1W025_9ACTN</name>
<keyword evidence="12" id="KW-1185">Reference proteome</keyword>
<comment type="cofactor">
    <cofactor evidence="1">
        <name>pyridoxal 5'-phosphate</name>
        <dbReference type="ChEBI" id="CHEBI:597326"/>
    </cofactor>
</comment>
<gene>
    <name evidence="11" type="primary">sbnA_1</name>
    <name evidence="11" type="ORF">GCM10009665_16960</name>
</gene>
<evidence type="ECO:0000313" key="11">
    <source>
        <dbReference type="EMBL" id="GAA1227054.1"/>
    </source>
</evidence>
<dbReference type="NCBIfam" id="TIGR03945">
    <property type="entry name" value="PLP_SbnA_fam"/>
    <property type="match status" value="1"/>
</dbReference>